<keyword evidence="6" id="KW-1185">Reference proteome</keyword>
<evidence type="ECO:0000256" key="2">
    <source>
        <dbReference type="ARBA" id="ARBA00022840"/>
    </source>
</evidence>
<keyword evidence="3" id="KW-0963">Cytoplasm</keyword>
<protein>
    <recommendedName>
        <fullName evidence="3 4">Dephospho-CoA kinase</fullName>
        <ecNumber evidence="3 4">2.7.1.24</ecNumber>
    </recommendedName>
    <alternativeName>
        <fullName evidence="3">Dephosphocoenzyme A kinase</fullName>
    </alternativeName>
</protein>
<evidence type="ECO:0000256" key="4">
    <source>
        <dbReference type="NCBIfam" id="TIGR00152"/>
    </source>
</evidence>
<evidence type="ECO:0000256" key="1">
    <source>
        <dbReference type="ARBA" id="ARBA00022741"/>
    </source>
</evidence>
<dbReference type="GO" id="GO:0004140">
    <property type="term" value="F:dephospho-CoA kinase activity"/>
    <property type="evidence" value="ECO:0007669"/>
    <property type="project" value="UniProtKB-UniRule"/>
</dbReference>
<keyword evidence="3 5" id="KW-0808">Transferase</keyword>
<keyword evidence="1 3" id="KW-0547">Nucleotide-binding</keyword>
<accession>A0A840DH48</accession>
<comment type="subcellular location">
    <subcellularLocation>
        <location evidence="3">Cytoplasm</location>
    </subcellularLocation>
</comment>
<dbReference type="CDD" id="cd02022">
    <property type="entry name" value="DPCK"/>
    <property type="match status" value="1"/>
</dbReference>
<dbReference type="PANTHER" id="PTHR10695:SF46">
    <property type="entry name" value="BIFUNCTIONAL COENZYME A SYNTHASE-RELATED"/>
    <property type="match status" value="1"/>
</dbReference>
<keyword evidence="2 3" id="KW-0067">ATP-binding</keyword>
<organism evidence="5 6">
    <name type="scientific">Canibacter oris</name>
    <dbReference type="NCBI Taxonomy" id="1365628"/>
    <lineage>
        <taxon>Bacteria</taxon>
        <taxon>Bacillati</taxon>
        <taxon>Actinomycetota</taxon>
        <taxon>Actinomycetes</taxon>
        <taxon>Micrococcales</taxon>
        <taxon>Microbacteriaceae</taxon>
        <taxon>Canibacter</taxon>
    </lineage>
</organism>
<dbReference type="GO" id="GO:0005737">
    <property type="term" value="C:cytoplasm"/>
    <property type="evidence" value="ECO:0007669"/>
    <property type="project" value="UniProtKB-SubCell"/>
</dbReference>
<comment type="similarity">
    <text evidence="3">Belongs to the CoaE family.</text>
</comment>
<dbReference type="Proteomes" id="UP000571183">
    <property type="component" value="Unassembled WGS sequence"/>
</dbReference>
<comment type="caution">
    <text evidence="5">The sequence shown here is derived from an EMBL/GenBank/DDBJ whole genome shotgun (WGS) entry which is preliminary data.</text>
</comment>
<dbReference type="InterPro" id="IPR001977">
    <property type="entry name" value="Depp_CoAkinase"/>
</dbReference>
<sequence length="201" mass="21572">MKVIALTGGIGAGKSTVAKMFAELGAATIDADQLAKTAVTAGSPALQQIAASFGSEVLTPDGELNRSRLGEIVFADPQSRKKLEAIVHPEVQRLFQKQRKELLAQPDATRPAVLIYEIPLLVESAAAAQYDGVVVVTAALETRLQRLTEQRGMTHQAAQQRITAQVSDTARIAVADWVITTDESLADTLRQVTSVWQELLA</sequence>
<proteinExistence type="inferred from homology"/>
<reference evidence="5" key="1">
    <citation type="submission" date="2020-08" db="EMBL/GenBank/DDBJ databases">
        <title>Sequencing the genomes of 1000 actinobacteria strains.</title>
        <authorList>
            <person name="Klenk H.-P."/>
        </authorList>
    </citation>
    <scope>NUCLEOTIDE SEQUENCE [LARGE SCALE GENOMIC DNA]</scope>
    <source>
        <strain evidence="5">DSM 27064</strain>
    </source>
</reference>
<comment type="pathway">
    <text evidence="3">Cofactor biosynthesis; coenzyme A biosynthesis; CoA from (R)-pantothenate: step 5/5.</text>
</comment>
<dbReference type="Pfam" id="PF01121">
    <property type="entry name" value="CoaE"/>
    <property type="match status" value="1"/>
</dbReference>
<dbReference type="AlphaFoldDB" id="A0A840DH48"/>
<feature type="binding site" evidence="3">
    <location>
        <begin position="11"/>
        <end position="16"/>
    </location>
    <ligand>
        <name>ATP</name>
        <dbReference type="ChEBI" id="CHEBI:30616"/>
    </ligand>
</feature>
<dbReference type="RefSeq" id="WP_183304082.1">
    <property type="nucleotide sequence ID" value="NZ_JACIFD010000001.1"/>
</dbReference>
<dbReference type="InterPro" id="IPR027417">
    <property type="entry name" value="P-loop_NTPase"/>
</dbReference>
<dbReference type="PROSITE" id="PS51219">
    <property type="entry name" value="DPCK"/>
    <property type="match status" value="1"/>
</dbReference>
<keyword evidence="3 5" id="KW-0418">Kinase</keyword>
<dbReference type="GO" id="GO:0005524">
    <property type="term" value="F:ATP binding"/>
    <property type="evidence" value="ECO:0007669"/>
    <property type="project" value="UniProtKB-UniRule"/>
</dbReference>
<evidence type="ECO:0000256" key="3">
    <source>
        <dbReference type="HAMAP-Rule" id="MF_00376"/>
    </source>
</evidence>
<dbReference type="PANTHER" id="PTHR10695">
    <property type="entry name" value="DEPHOSPHO-COA KINASE-RELATED"/>
    <property type="match status" value="1"/>
</dbReference>
<dbReference type="EMBL" id="JACIFD010000001">
    <property type="protein sequence ID" value="MBB4070792.1"/>
    <property type="molecule type" value="Genomic_DNA"/>
</dbReference>
<dbReference type="Gene3D" id="3.40.50.300">
    <property type="entry name" value="P-loop containing nucleotide triphosphate hydrolases"/>
    <property type="match status" value="1"/>
</dbReference>
<dbReference type="SUPFAM" id="SSF52540">
    <property type="entry name" value="P-loop containing nucleoside triphosphate hydrolases"/>
    <property type="match status" value="1"/>
</dbReference>
<dbReference type="NCBIfam" id="TIGR00152">
    <property type="entry name" value="dephospho-CoA kinase"/>
    <property type="match status" value="1"/>
</dbReference>
<keyword evidence="3" id="KW-0173">Coenzyme A biosynthesis</keyword>
<name>A0A840DH48_9MICO</name>
<gene>
    <name evidence="3" type="primary">coaE</name>
    <name evidence="5" type="ORF">F5897_000068</name>
</gene>
<dbReference type="EC" id="2.7.1.24" evidence="3 4"/>
<evidence type="ECO:0000313" key="6">
    <source>
        <dbReference type="Proteomes" id="UP000571183"/>
    </source>
</evidence>
<dbReference type="GO" id="GO:0015937">
    <property type="term" value="P:coenzyme A biosynthetic process"/>
    <property type="evidence" value="ECO:0007669"/>
    <property type="project" value="UniProtKB-UniRule"/>
</dbReference>
<evidence type="ECO:0000313" key="5">
    <source>
        <dbReference type="EMBL" id="MBB4070792.1"/>
    </source>
</evidence>
<comment type="function">
    <text evidence="3">Catalyzes the phosphorylation of the 3'-hydroxyl group of dephosphocoenzyme A to form coenzyme A.</text>
</comment>
<comment type="catalytic activity">
    <reaction evidence="3">
        <text>3'-dephospho-CoA + ATP = ADP + CoA + H(+)</text>
        <dbReference type="Rhea" id="RHEA:18245"/>
        <dbReference type="ChEBI" id="CHEBI:15378"/>
        <dbReference type="ChEBI" id="CHEBI:30616"/>
        <dbReference type="ChEBI" id="CHEBI:57287"/>
        <dbReference type="ChEBI" id="CHEBI:57328"/>
        <dbReference type="ChEBI" id="CHEBI:456216"/>
        <dbReference type="EC" id="2.7.1.24"/>
    </reaction>
</comment>
<dbReference type="HAMAP" id="MF_00376">
    <property type="entry name" value="Dephospho_CoA_kinase"/>
    <property type="match status" value="1"/>
</dbReference>
<dbReference type="UniPathway" id="UPA00241">
    <property type="reaction ID" value="UER00356"/>
</dbReference>